<proteinExistence type="predicted"/>
<keyword evidence="2 4" id="KW-0238">DNA-binding</keyword>
<dbReference type="PANTHER" id="PTHR30055:SF234">
    <property type="entry name" value="HTH-TYPE TRANSCRIPTIONAL REGULATOR BETI"/>
    <property type="match status" value="1"/>
</dbReference>
<dbReference type="InterPro" id="IPR009057">
    <property type="entry name" value="Homeodomain-like_sf"/>
</dbReference>
<reference evidence="7" key="1">
    <citation type="journal article" date="2014" name="Int. J. Syst. Evol. Microbiol.">
        <title>Complete genome sequence of Corynebacterium casei LMG S-19264T (=DSM 44701T), isolated from a smear-ripened cheese.</title>
        <authorList>
            <consortium name="US DOE Joint Genome Institute (JGI-PGF)"/>
            <person name="Walter F."/>
            <person name="Albersmeier A."/>
            <person name="Kalinowski J."/>
            <person name="Ruckert C."/>
        </authorList>
    </citation>
    <scope>NUCLEOTIDE SEQUENCE</scope>
    <source>
        <strain evidence="7">VKM Ac-2007</strain>
    </source>
</reference>
<name>A0A9W6I623_9ACTN</name>
<dbReference type="AlphaFoldDB" id="A0A9W6I623"/>
<evidence type="ECO:0000256" key="5">
    <source>
        <dbReference type="SAM" id="MobiDB-lite"/>
    </source>
</evidence>
<protein>
    <recommendedName>
        <fullName evidence="6">HTH tetR-type domain-containing protein</fullName>
    </recommendedName>
</protein>
<reference evidence="7" key="2">
    <citation type="submission" date="2023-01" db="EMBL/GenBank/DDBJ databases">
        <authorList>
            <person name="Sun Q."/>
            <person name="Evtushenko L."/>
        </authorList>
    </citation>
    <scope>NUCLEOTIDE SEQUENCE</scope>
    <source>
        <strain evidence="7">VKM Ac-2007</strain>
    </source>
</reference>
<feature type="domain" description="HTH tetR-type" evidence="6">
    <location>
        <begin position="11"/>
        <end position="70"/>
    </location>
</feature>
<dbReference type="GO" id="GO:0003700">
    <property type="term" value="F:DNA-binding transcription factor activity"/>
    <property type="evidence" value="ECO:0007669"/>
    <property type="project" value="TreeGrafter"/>
</dbReference>
<dbReference type="SUPFAM" id="SSF48498">
    <property type="entry name" value="Tetracyclin repressor-like, C-terminal domain"/>
    <property type="match status" value="1"/>
</dbReference>
<dbReference type="PROSITE" id="PS50977">
    <property type="entry name" value="HTH_TETR_2"/>
    <property type="match status" value="1"/>
</dbReference>
<dbReference type="InterPro" id="IPR050109">
    <property type="entry name" value="HTH-type_TetR-like_transc_reg"/>
</dbReference>
<evidence type="ECO:0000259" key="6">
    <source>
        <dbReference type="PROSITE" id="PS50977"/>
    </source>
</evidence>
<evidence type="ECO:0000256" key="2">
    <source>
        <dbReference type="ARBA" id="ARBA00023125"/>
    </source>
</evidence>
<feature type="DNA-binding region" description="H-T-H motif" evidence="4">
    <location>
        <begin position="33"/>
        <end position="52"/>
    </location>
</feature>
<evidence type="ECO:0000313" key="8">
    <source>
        <dbReference type="Proteomes" id="UP001143474"/>
    </source>
</evidence>
<keyword evidence="3" id="KW-0804">Transcription</keyword>
<dbReference type="PANTHER" id="PTHR30055">
    <property type="entry name" value="HTH-TYPE TRANSCRIPTIONAL REGULATOR RUTR"/>
    <property type="match status" value="1"/>
</dbReference>
<dbReference type="PRINTS" id="PR00455">
    <property type="entry name" value="HTHTETR"/>
</dbReference>
<dbReference type="Pfam" id="PF00440">
    <property type="entry name" value="TetR_N"/>
    <property type="match status" value="1"/>
</dbReference>
<accession>A0A9W6I623</accession>
<dbReference type="SUPFAM" id="SSF46689">
    <property type="entry name" value="Homeodomain-like"/>
    <property type="match status" value="1"/>
</dbReference>
<dbReference type="InterPro" id="IPR036271">
    <property type="entry name" value="Tet_transcr_reg_TetR-rel_C_sf"/>
</dbReference>
<comment type="caution">
    <text evidence="7">The sequence shown here is derived from an EMBL/GenBank/DDBJ whole genome shotgun (WGS) entry which is preliminary data.</text>
</comment>
<organism evidence="7 8">
    <name type="scientific">Streptosporangium carneum</name>
    <dbReference type="NCBI Taxonomy" id="47481"/>
    <lineage>
        <taxon>Bacteria</taxon>
        <taxon>Bacillati</taxon>
        <taxon>Actinomycetota</taxon>
        <taxon>Actinomycetes</taxon>
        <taxon>Streptosporangiales</taxon>
        <taxon>Streptosporangiaceae</taxon>
        <taxon>Streptosporangium</taxon>
    </lineage>
</organism>
<dbReference type="Gene3D" id="1.10.357.10">
    <property type="entry name" value="Tetracycline Repressor, domain 2"/>
    <property type="match status" value="1"/>
</dbReference>
<evidence type="ECO:0000256" key="3">
    <source>
        <dbReference type="ARBA" id="ARBA00023163"/>
    </source>
</evidence>
<dbReference type="RefSeq" id="WP_271220001.1">
    <property type="nucleotide sequence ID" value="NZ_BAAAVD010000020.1"/>
</dbReference>
<dbReference type="EMBL" id="BSEV01000012">
    <property type="protein sequence ID" value="GLK11629.1"/>
    <property type="molecule type" value="Genomic_DNA"/>
</dbReference>
<dbReference type="Proteomes" id="UP001143474">
    <property type="component" value="Unassembled WGS sequence"/>
</dbReference>
<dbReference type="InterPro" id="IPR001647">
    <property type="entry name" value="HTH_TetR"/>
</dbReference>
<evidence type="ECO:0000256" key="4">
    <source>
        <dbReference type="PROSITE-ProRule" id="PRU00335"/>
    </source>
</evidence>
<keyword evidence="1" id="KW-0805">Transcription regulation</keyword>
<dbReference type="GO" id="GO:0000976">
    <property type="term" value="F:transcription cis-regulatory region binding"/>
    <property type="evidence" value="ECO:0007669"/>
    <property type="project" value="TreeGrafter"/>
</dbReference>
<evidence type="ECO:0000313" key="7">
    <source>
        <dbReference type="EMBL" id="GLK11629.1"/>
    </source>
</evidence>
<dbReference type="Pfam" id="PF21597">
    <property type="entry name" value="TetR_C_43"/>
    <property type="match status" value="1"/>
</dbReference>
<sequence length="221" mass="23733">MSEQRRRADALRNSDRIVRAAIAALRESGVAVPLEEIARRAGVGIATVYRRFGDRDGVVRACFETYFAEEVEPLALAAREAADPREGLAEALAAIVDTLAAHQALLTAAREAGAFTVAIAERFSEPLGDVLAEARRRGLVRADLLVRDLAAIVVMALATVNRSDHEGSDHRRYLALLLAGTRPSAEPLPRPSAARLFGHEDDHPCAADGAAQPERESPRSG</sequence>
<feature type="region of interest" description="Disordered" evidence="5">
    <location>
        <begin position="183"/>
        <end position="221"/>
    </location>
</feature>
<gene>
    <name evidence="7" type="ORF">GCM10017600_50360</name>
</gene>
<keyword evidence="8" id="KW-1185">Reference proteome</keyword>
<evidence type="ECO:0000256" key="1">
    <source>
        <dbReference type="ARBA" id="ARBA00023015"/>
    </source>
</evidence>
<dbReference type="InterPro" id="IPR049445">
    <property type="entry name" value="TetR_SbtR-like_C"/>
</dbReference>